<dbReference type="RefSeq" id="WP_157109781.1">
    <property type="nucleotide sequence ID" value="NZ_LT838272.1"/>
</dbReference>
<dbReference type="InterPro" id="IPR005548">
    <property type="entry name" value="Cell_div_FtsQ/DivIB_C"/>
</dbReference>
<evidence type="ECO:0000313" key="10">
    <source>
        <dbReference type="Proteomes" id="UP000192569"/>
    </source>
</evidence>
<dbReference type="Pfam" id="PF03799">
    <property type="entry name" value="FtsQ_DivIB_C"/>
    <property type="match status" value="1"/>
</dbReference>
<dbReference type="Proteomes" id="UP000192569">
    <property type="component" value="Chromosome I"/>
</dbReference>
<organism evidence="9 10">
    <name type="scientific">Thermanaeromonas toyohensis ToBE</name>
    <dbReference type="NCBI Taxonomy" id="698762"/>
    <lineage>
        <taxon>Bacteria</taxon>
        <taxon>Bacillati</taxon>
        <taxon>Bacillota</taxon>
        <taxon>Clostridia</taxon>
        <taxon>Neomoorellales</taxon>
        <taxon>Neomoorellaceae</taxon>
        <taxon>Thermanaeromonas</taxon>
    </lineage>
</organism>
<dbReference type="InterPro" id="IPR050487">
    <property type="entry name" value="FtsQ_DivIB"/>
</dbReference>
<dbReference type="OrthoDB" id="1725168at2"/>
<keyword evidence="5" id="KW-1133">Transmembrane helix</keyword>
<dbReference type="AlphaFoldDB" id="A0A1W1VLV5"/>
<evidence type="ECO:0000256" key="1">
    <source>
        <dbReference type="ARBA" id="ARBA00004370"/>
    </source>
</evidence>
<dbReference type="InterPro" id="IPR013685">
    <property type="entry name" value="POTRA_FtsQ_type"/>
</dbReference>
<dbReference type="Gene3D" id="3.10.20.310">
    <property type="entry name" value="membrane protein fhac"/>
    <property type="match status" value="1"/>
</dbReference>
<evidence type="ECO:0000256" key="4">
    <source>
        <dbReference type="ARBA" id="ARBA00022692"/>
    </source>
</evidence>
<evidence type="ECO:0000256" key="3">
    <source>
        <dbReference type="ARBA" id="ARBA00022618"/>
    </source>
</evidence>
<proteinExistence type="predicted"/>
<accession>A0A1W1VLV5</accession>
<evidence type="ECO:0000256" key="7">
    <source>
        <dbReference type="ARBA" id="ARBA00023306"/>
    </source>
</evidence>
<dbReference type="PANTHER" id="PTHR37820:SF1">
    <property type="entry name" value="CELL DIVISION PROTEIN FTSQ"/>
    <property type="match status" value="1"/>
</dbReference>
<protein>
    <submittedName>
        <fullName evidence="9">Cell division protein FtsQ</fullName>
    </submittedName>
</protein>
<name>A0A1W1VLV5_9FIRM</name>
<dbReference type="PROSITE" id="PS51779">
    <property type="entry name" value="POTRA"/>
    <property type="match status" value="1"/>
</dbReference>
<dbReference type="PANTHER" id="PTHR37820">
    <property type="entry name" value="CELL DIVISION PROTEIN DIVIB"/>
    <property type="match status" value="1"/>
</dbReference>
<evidence type="ECO:0000256" key="6">
    <source>
        <dbReference type="ARBA" id="ARBA00023136"/>
    </source>
</evidence>
<feature type="domain" description="POTRA" evidence="8">
    <location>
        <begin position="33"/>
        <end position="101"/>
    </location>
</feature>
<gene>
    <name evidence="9" type="ORF">SAMN00808754_1018</name>
</gene>
<dbReference type="EMBL" id="LT838272">
    <property type="protein sequence ID" value="SMB94365.1"/>
    <property type="molecule type" value="Genomic_DNA"/>
</dbReference>
<dbReference type="STRING" id="698762.SAMN00808754_1018"/>
<keyword evidence="2" id="KW-1003">Cell membrane</keyword>
<keyword evidence="3 9" id="KW-0132">Cell division</keyword>
<keyword evidence="7" id="KW-0131">Cell cycle</keyword>
<reference evidence="9 10" key="1">
    <citation type="submission" date="2017-04" db="EMBL/GenBank/DDBJ databases">
        <authorList>
            <person name="Afonso C.L."/>
            <person name="Miller P.J."/>
            <person name="Scott M.A."/>
            <person name="Spackman E."/>
            <person name="Goraichik I."/>
            <person name="Dimitrov K.M."/>
            <person name="Suarez D.L."/>
            <person name="Swayne D.E."/>
        </authorList>
    </citation>
    <scope>NUCLEOTIDE SEQUENCE [LARGE SCALE GENOMIC DNA]</scope>
    <source>
        <strain evidence="9 10">ToBE</strain>
    </source>
</reference>
<dbReference type="Pfam" id="PF08478">
    <property type="entry name" value="POTRA_1"/>
    <property type="match status" value="1"/>
</dbReference>
<keyword evidence="4" id="KW-0812">Transmembrane</keyword>
<comment type="subcellular location">
    <subcellularLocation>
        <location evidence="1">Membrane</location>
    </subcellularLocation>
</comment>
<evidence type="ECO:0000256" key="2">
    <source>
        <dbReference type="ARBA" id="ARBA00022475"/>
    </source>
</evidence>
<sequence>MAVNKRKRHRLRRLLIFILCCTSFFFFLHSDFFSLQRVEVEGNRRVPVEEIYRLTGLEVGTNLWRIDTKGVVARLKNHPLLETVSVKRKWPHTLVIYVHEREPLALLPGPGIFWVLDGGGYIMESISHITSKKLPLISGVQVKGQVGPGTKLEDLRLEVALDVLKALPPQAREEIEEIQASDPENLLLYLPERIKVKFGDATSVEDKWERLQGVLKDTNQLGLLEYIDVSFNGPPVIKLRQKR</sequence>
<evidence type="ECO:0000256" key="5">
    <source>
        <dbReference type="ARBA" id="ARBA00022989"/>
    </source>
</evidence>
<keyword evidence="10" id="KW-1185">Reference proteome</keyword>
<keyword evidence="6" id="KW-0472">Membrane</keyword>
<evidence type="ECO:0000259" key="8">
    <source>
        <dbReference type="PROSITE" id="PS51779"/>
    </source>
</evidence>
<dbReference type="InterPro" id="IPR034746">
    <property type="entry name" value="POTRA"/>
</dbReference>
<dbReference type="GO" id="GO:0051301">
    <property type="term" value="P:cell division"/>
    <property type="evidence" value="ECO:0007669"/>
    <property type="project" value="UniProtKB-KW"/>
</dbReference>
<dbReference type="GO" id="GO:0005886">
    <property type="term" value="C:plasma membrane"/>
    <property type="evidence" value="ECO:0007669"/>
    <property type="project" value="TreeGrafter"/>
</dbReference>
<evidence type="ECO:0000313" key="9">
    <source>
        <dbReference type="EMBL" id="SMB94365.1"/>
    </source>
</evidence>